<dbReference type="PRINTS" id="PR00038">
    <property type="entry name" value="HTHLUXR"/>
</dbReference>
<keyword evidence="7" id="KW-1185">Reference proteome</keyword>
<reference evidence="6 7" key="1">
    <citation type="submission" date="2020-09" db="EMBL/GenBank/DDBJ databases">
        <title>Methylomonas albis sp. nov. and Methylomonas fluvii sp. nov.: Two cold-adapted methanotrophs from the River Elbe and an amended description of Methylovulum psychrotolerans strain Eb1.</title>
        <authorList>
            <person name="Bussmann I.K."/>
            <person name="Klings K.-W."/>
            <person name="Warnstedt J."/>
            <person name="Hoppert M."/>
            <person name="Saborowski A."/>
            <person name="Horn F."/>
            <person name="Liebner S."/>
        </authorList>
    </citation>
    <scope>NUCLEOTIDE SEQUENCE [LARGE SCALE GENOMIC DNA]</scope>
    <source>
        <strain evidence="6 7">EbA</strain>
    </source>
</reference>
<dbReference type="Pfam" id="PF00196">
    <property type="entry name" value="GerE"/>
    <property type="match status" value="1"/>
</dbReference>
<dbReference type="SMART" id="SM00421">
    <property type="entry name" value="HTH_LUXR"/>
    <property type="match status" value="1"/>
</dbReference>
<evidence type="ECO:0000259" key="4">
    <source>
        <dbReference type="PROSITE" id="PS50043"/>
    </source>
</evidence>
<organism evidence="6 7">
    <name type="scientific">Methylomonas albis</name>
    <dbReference type="NCBI Taxonomy" id="1854563"/>
    <lineage>
        <taxon>Bacteria</taxon>
        <taxon>Pseudomonadati</taxon>
        <taxon>Pseudomonadota</taxon>
        <taxon>Gammaproteobacteria</taxon>
        <taxon>Methylococcales</taxon>
        <taxon>Methylococcaceae</taxon>
        <taxon>Methylomonas</taxon>
    </lineage>
</organism>
<dbReference type="Proteomes" id="UP000652176">
    <property type="component" value="Unassembled WGS sequence"/>
</dbReference>
<feature type="domain" description="Response regulatory" evidence="5">
    <location>
        <begin position="10"/>
        <end position="126"/>
    </location>
</feature>
<comment type="caution">
    <text evidence="6">The sequence shown here is derived from an EMBL/GenBank/DDBJ whole genome shotgun (WGS) entry which is preliminary data.</text>
</comment>
<proteinExistence type="predicted"/>
<evidence type="ECO:0000256" key="3">
    <source>
        <dbReference type="PROSITE-ProRule" id="PRU00169"/>
    </source>
</evidence>
<dbReference type="PROSITE" id="PS50043">
    <property type="entry name" value="HTH_LUXR_2"/>
    <property type="match status" value="1"/>
</dbReference>
<dbReference type="RefSeq" id="WP_192375665.1">
    <property type="nucleotide sequence ID" value="NZ_CAJHIV010000001.1"/>
</dbReference>
<protein>
    <submittedName>
        <fullName evidence="6">Response regulator transcription factor</fullName>
    </submittedName>
</protein>
<dbReference type="SUPFAM" id="SSF52172">
    <property type="entry name" value="CheY-like"/>
    <property type="match status" value="1"/>
</dbReference>
<dbReference type="InterPro" id="IPR058245">
    <property type="entry name" value="NreC/VraR/RcsB-like_REC"/>
</dbReference>
<dbReference type="SUPFAM" id="SSF46894">
    <property type="entry name" value="C-terminal effector domain of the bipartite response regulators"/>
    <property type="match status" value="1"/>
</dbReference>
<feature type="modified residue" description="4-aspartylphosphate" evidence="3">
    <location>
        <position position="61"/>
    </location>
</feature>
<dbReference type="InterPro" id="IPR001789">
    <property type="entry name" value="Sig_transdc_resp-reg_receiver"/>
</dbReference>
<accession>A0ABR9D685</accession>
<evidence type="ECO:0000256" key="1">
    <source>
        <dbReference type="ARBA" id="ARBA00022553"/>
    </source>
</evidence>
<sequence>MEHNIQYQTRIIILESQELFRLGLHTFLASRPELLLVAEFERFEPLLEHFAELAPDIVLFDLLAESGLAFRQIPQLRKLLPNCRVLALASNQEQALLVEALHHGAAGIFGKHQSGELLLKAISSVANGEPWFDRQLSHAVLLAESNRLAAMQSACPPLAALLSKREYGIACLVAKGLSAKKISTRLNISEKTVRNKLTAVYEKLKVEGQIDLCLKAPELGFCREFNQSCSWDICPNYAG</sequence>
<dbReference type="InterPro" id="IPR011006">
    <property type="entry name" value="CheY-like_superfamily"/>
</dbReference>
<keyword evidence="2" id="KW-0238">DNA-binding</keyword>
<dbReference type="PROSITE" id="PS00622">
    <property type="entry name" value="HTH_LUXR_1"/>
    <property type="match status" value="1"/>
</dbReference>
<dbReference type="PANTHER" id="PTHR45566:SF2">
    <property type="entry name" value="NARL SUBFAMILY"/>
    <property type="match status" value="1"/>
</dbReference>
<dbReference type="Gene3D" id="3.40.50.2300">
    <property type="match status" value="1"/>
</dbReference>
<evidence type="ECO:0000259" key="5">
    <source>
        <dbReference type="PROSITE" id="PS50110"/>
    </source>
</evidence>
<dbReference type="InterPro" id="IPR000792">
    <property type="entry name" value="Tscrpt_reg_LuxR_C"/>
</dbReference>
<dbReference type="PROSITE" id="PS50110">
    <property type="entry name" value="RESPONSE_REGULATORY"/>
    <property type="match status" value="1"/>
</dbReference>
<dbReference type="CDD" id="cd06170">
    <property type="entry name" value="LuxR_C_like"/>
    <property type="match status" value="1"/>
</dbReference>
<dbReference type="InterPro" id="IPR051015">
    <property type="entry name" value="EvgA-like"/>
</dbReference>
<dbReference type="Pfam" id="PF00072">
    <property type="entry name" value="Response_reg"/>
    <property type="match status" value="1"/>
</dbReference>
<evidence type="ECO:0000256" key="2">
    <source>
        <dbReference type="ARBA" id="ARBA00023125"/>
    </source>
</evidence>
<evidence type="ECO:0000313" key="7">
    <source>
        <dbReference type="Proteomes" id="UP000652176"/>
    </source>
</evidence>
<feature type="domain" description="HTH luxR-type" evidence="4">
    <location>
        <begin position="158"/>
        <end position="220"/>
    </location>
</feature>
<name>A0ABR9D685_9GAMM</name>
<dbReference type="InterPro" id="IPR016032">
    <property type="entry name" value="Sig_transdc_resp-reg_C-effctor"/>
</dbReference>
<dbReference type="CDD" id="cd17535">
    <property type="entry name" value="REC_NarL-like"/>
    <property type="match status" value="1"/>
</dbReference>
<dbReference type="EMBL" id="JACXSS010000001">
    <property type="protein sequence ID" value="MBD9357382.1"/>
    <property type="molecule type" value="Genomic_DNA"/>
</dbReference>
<keyword evidence="1 3" id="KW-0597">Phosphoprotein</keyword>
<gene>
    <name evidence="6" type="ORF">IE877_16100</name>
</gene>
<evidence type="ECO:0000313" key="6">
    <source>
        <dbReference type="EMBL" id="MBD9357382.1"/>
    </source>
</evidence>
<dbReference type="PANTHER" id="PTHR45566">
    <property type="entry name" value="HTH-TYPE TRANSCRIPTIONAL REGULATOR YHJB-RELATED"/>
    <property type="match status" value="1"/>
</dbReference>